<keyword evidence="3" id="KW-1185">Reference proteome</keyword>
<gene>
    <name evidence="2" type="ORF">GCM10009665_56430</name>
</gene>
<dbReference type="EMBL" id="BAAALF010000131">
    <property type="protein sequence ID" value="GAA1258989.1"/>
    <property type="molecule type" value="Genomic_DNA"/>
</dbReference>
<comment type="caution">
    <text evidence="2">The sequence shown here is derived from an EMBL/GenBank/DDBJ whole genome shotgun (WGS) entry which is preliminary data.</text>
</comment>
<accession>A0ABN1WQD6</accession>
<evidence type="ECO:0000313" key="3">
    <source>
        <dbReference type="Proteomes" id="UP001500037"/>
    </source>
</evidence>
<organism evidence="2 3">
    <name type="scientific">Kitasatospora nipponensis</name>
    <dbReference type="NCBI Taxonomy" id="258049"/>
    <lineage>
        <taxon>Bacteria</taxon>
        <taxon>Bacillati</taxon>
        <taxon>Actinomycetota</taxon>
        <taxon>Actinomycetes</taxon>
        <taxon>Kitasatosporales</taxon>
        <taxon>Streptomycetaceae</taxon>
        <taxon>Kitasatospora</taxon>
    </lineage>
</organism>
<sequence>MDPAALPGGGRSAGGDVMPRRTRFAVVVLVVTLGLTGVSCSVPGDPGNGSVPQGPPPSAGQSVVKPKVKPDPPVSSPVTPTKPRVAKGPVAVTACQTARNGLACRITGSGFLPDELLILEYDSDVHQSTTIQAEDDGRFVHDLKVLDSSLPTIRVTVTGKESRLSASTSYRIVA</sequence>
<name>A0ABN1WQD6_9ACTN</name>
<protein>
    <recommendedName>
        <fullName evidence="4">IPT/TIG domain-containing protein</fullName>
    </recommendedName>
</protein>
<evidence type="ECO:0008006" key="4">
    <source>
        <dbReference type="Google" id="ProtNLM"/>
    </source>
</evidence>
<proteinExistence type="predicted"/>
<evidence type="ECO:0000313" key="2">
    <source>
        <dbReference type="EMBL" id="GAA1258989.1"/>
    </source>
</evidence>
<evidence type="ECO:0000256" key="1">
    <source>
        <dbReference type="SAM" id="MobiDB-lite"/>
    </source>
</evidence>
<feature type="region of interest" description="Disordered" evidence="1">
    <location>
        <begin position="44"/>
        <end position="85"/>
    </location>
</feature>
<reference evidence="2 3" key="1">
    <citation type="journal article" date="2019" name="Int. J. Syst. Evol. Microbiol.">
        <title>The Global Catalogue of Microorganisms (GCM) 10K type strain sequencing project: providing services to taxonomists for standard genome sequencing and annotation.</title>
        <authorList>
            <consortium name="The Broad Institute Genomics Platform"/>
            <consortium name="The Broad Institute Genome Sequencing Center for Infectious Disease"/>
            <person name="Wu L."/>
            <person name="Ma J."/>
        </authorList>
    </citation>
    <scope>NUCLEOTIDE SEQUENCE [LARGE SCALE GENOMIC DNA]</scope>
    <source>
        <strain evidence="2 3">JCM 13004</strain>
    </source>
</reference>
<dbReference type="Proteomes" id="UP001500037">
    <property type="component" value="Unassembled WGS sequence"/>
</dbReference>